<protein>
    <submittedName>
        <fullName evidence="1">Chloride intracellular channel protein 1-like</fullName>
    </submittedName>
</protein>
<dbReference type="Ensembl" id="ENSAMET00000033037.1">
    <property type="protein sequence ID" value="ENSAMEP00000039131.1"/>
    <property type="gene ID" value="ENSAMEG00000028543.1"/>
</dbReference>
<dbReference type="Gene3D" id="1.20.1050.10">
    <property type="match status" value="1"/>
</dbReference>
<evidence type="ECO:0000313" key="1">
    <source>
        <dbReference type="Ensembl" id="ENSAMEP00000039131.1"/>
    </source>
</evidence>
<dbReference type="AlphaFoldDB" id="A0A7N5KES6"/>
<dbReference type="GeneTree" id="ENSGT00940000179889"/>
<organism evidence="1 2">
    <name type="scientific">Ailuropoda melanoleuca</name>
    <name type="common">Giant panda</name>
    <dbReference type="NCBI Taxonomy" id="9646"/>
    <lineage>
        <taxon>Eukaryota</taxon>
        <taxon>Metazoa</taxon>
        <taxon>Chordata</taxon>
        <taxon>Craniata</taxon>
        <taxon>Vertebrata</taxon>
        <taxon>Euteleostomi</taxon>
        <taxon>Mammalia</taxon>
        <taxon>Eutheria</taxon>
        <taxon>Laurasiatheria</taxon>
        <taxon>Carnivora</taxon>
        <taxon>Caniformia</taxon>
        <taxon>Ursidae</taxon>
        <taxon>Ailuropoda</taxon>
    </lineage>
</organism>
<dbReference type="PANTHER" id="PTHR45476:SF2">
    <property type="entry name" value="CHLORIDE INTRACELLULAR CHANNEL PROTEIN"/>
    <property type="match status" value="1"/>
</dbReference>
<reference evidence="1" key="2">
    <citation type="submission" date="2025-08" db="UniProtKB">
        <authorList>
            <consortium name="Ensembl"/>
        </authorList>
    </citation>
    <scope>IDENTIFICATION</scope>
</reference>
<accession>A0A7N5KES6</accession>
<name>A0A7N5KES6_AILME</name>
<evidence type="ECO:0000313" key="2">
    <source>
        <dbReference type="Proteomes" id="UP000008912"/>
    </source>
</evidence>
<reference evidence="1" key="3">
    <citation type="submission" date="2025-09" db="UniProtKB">
        <authorList>
            <consortium name="Ensembl"/>
        </authorList>
    </citation>
    <scope>IDENTIFICATION</scope>
</reference>
<reference evidence="1 2" key="1">
    <citation type="journal article" date="2010" name="Nature">
        <title>The sequence and de novo assembly of the giant panda genome.</title>
        <authorList>
            <person name="Li R."/>
            <person name="Fan W."/>
            <person name="Tian G."/>
            <person name="Zhu H."/>
            <person name="He L."/>
            <person name="Cai J."/>
            <person name="Huang Q."/>
            <person name="Cai Q."/>
            <person name="Li B."/>
            <person name="Bai Y."/>
            <person name="Zhang Z."/>
            <person name="Zhang Y."/>
            <person name="Wang W."/>
            <person name="Li J."/>
            <person name="Wei F."/>
            <person name="Li H."/>
            <person name="Jian M."/>
            <person name="Li J."/>
            <person name="Zhang Z."/>
            <person name="Nielsen R."/>
            <person name="Li D."/>
            <person name="Gu W."/>
            <person name="Yang Z."/>
            <person name="Xuan Z."/>
            <person name="Ryder O.A."/>
            <person name="Leung F.C."/>
            <person name="Zhou Y."/>
            <person name="Cao J."/>
            <person name="Sun X."/>
            <person name="Fu Y."/>
            <person name="Fang X."/>
            <person name="Guo X."/>
            <person name="Wang B."/>
            <person name="Hou R."/>
            <person name="Shen F."/>
            <person name="Mu B."/>
            <person name="Ni P."/>
            <person name="Lin R."/>
            <person name="Qian W."/>
            <person name="Wang G."/>
            <person name="Yu C."/>
            <person name="Nie W."/>
            <person name="Wang J."/>
            <person name="Wu Z."/>
            <person name="Liang H."/>
            <person name="Min J."/>
            <person name="Wu Q."/>
            <person name="Cheng S."/>
            <person name="Ruan J."/>
            <person name="Wang M."/>
            <person name="Shi Z."/>
            <person name="Wen M."/>
            <person name="Liu B."/>
            <person name="Ren X."/>
            <person name="Zheng H."/>
            <person name="Dong D."/>
            <person name="Cook K."/>
            <person name="Shan G."/>
            <person name="Zhang H."/>
            <person name="Kosiol C."/>
            <person name="Xie X."/>
            <person name="Lu Z."/>
            <person name="Zheng H."/>
            <person name="Li Y."/>
            <person name="Steiner C.C."/>
            <person name="Lam T.T."/>
            <person name="Lin S."/>
            <person name="Zhang Q."/>
            <person name="Li G."/>
            <person name="Tian J."/>
            <person name="Gong T."/>
            <person name="Liu H."/>
            <person name="Zhang D."/>
            <person name="Fang L."/>
            <person name="Ye C."/>
            <person name="Zhang J."/>
            <person name="Hu W."/>
            <person name="Xu A."/>
            <person name="Ren Y."/>
            <person name="Zhang G."/>
            <person name="Bruford M.W."/>
            <person name="Li Q."/>
            <person name="Ma L."/>
            <person name="Guo Y."/>
            <person name="An N."/>
            <person name="Hu Y."/>
            <person name="Zheng Y."/>
            <person name="Shi Y."/>
            <person name="Li Z."/>
            <person name="Liu Q."/>
            <person name="Chen Y."/>
            <person name="Zhao J."/>
            <person name="Qu N."/>
            <person name="Zhao S."/>
            <person name="Tian F."/>
            <person name="Wang X."/>
            <person name="Wang H."/>
            <person name="Xu L."/>
            <person name="Liu X."/>
            <person name="Vinar T."/>
            <person name="Wang Y."/>
            <person name="Lam T.W."/>
            <person name="Yiu S.M."/>
            <person name="Liu S."/>
            <person name="Zhang H."/>
            <person name="Li D."/>
            <person name="Huang Y."/>
            <person name="Wang X."/>
            <person name="Yang G."/>
            <person name="Jiang Z."/>
            <person name="Wang J."/>
            <person name="Qin N."/>
            <person name="Li L."/>
            <person name="Li J."/>
            <person name="Bolund L."/>
            <person name="Kristiansen K."/>
            <person name="Wong G.K."/>
            <person name="Olson M."/>
            <person name="Zhang X."/>
            <person name="Li S."/>
            <person name="Yang H."/>
            <person name="Wang J."/>
            <person name="Wang J."/>
        </authorList>
    </citation>
    <scope>NUCLEOTIDE SEQUENCE [LARGE SCALE GENOMIC DNA]</scope>
</reference>
<proteinExistence type="predicted"/>
<dbReference type="SUPFAM" id="SSF47616">
    <property type="entry name" value="GST C-terminal domain-like"/>
    <property type="match status" value="1"/>
</dbReference>
<dbReference type="InParanoid" id="A0A7N5KES6"/>
<dbReference type="PRINTS" id="PR01263">
    <property type="entry name" value="INTCLCHANNEL"/>
</dbReference>
<dbReference type="Proteomes" id="UP000008912">
    <property type="component" value="Unassembled WGS sequence"/>
</dbReference>
<dbReference type="PANTHER" id="PTHR45476">
    <property type="entry name" value="CHLORIDE INTRACELLULAR CHANNEL PROTEIN 6-RELATED"/>
    <property type="match status" value="1"/>
</dbReference>
<sequence>IPAKGLLKALKVLDNYLTSPLPEEVDETSAEDEGVSQRKFLDGNELTLADCNLLPKLHIVQVPLLGLP</sequence>
<dbReference type="InterPro" id="IPR036282">
    <property type="entry name" value="Glutathione-S-Trfase_C_sf"/>
</dbReference>
<keyword evidence="2" id="KW-1185">Reference proteome</keyword>
<dbReference type="InterPro" id="IPR002946">
    <property type="entry name" value="CLIC"/>
</dbReference>